<dbReference type="EMBL" id="JACJUD010000002">
    <property type="protein sequence ID" value="MBB2495194.1"/>
    <property type="molecule type" value="Genomic_DNA"/>
</dbReference>
<dbReference type="RefSeq" id="WP_183088738.1">
    <property type="nucleotide sequence ID" value="NZ_JACJUD010000002.1"/>
</dbReference>
<evidence type="ECO:0000259" key="1">
    <source>
        <dbReference type="Pfam" id="PF18629"/>
    </source>
</evidence>
<keyword evidence="3" id="KW-1185">Reference proteome</keyword>
<dbReference type="Gene3D" id="2.30.29.190">
    <property type="match status" value="1"/>
</dbReference>
<feature type="domain" description="DUF5629" evidence="1">
    <location>
        <begin position="6"/>
        <end position="87"/>
    </location>
</feature>
<dbReference type="AlphaFoldDB" id="A0A7W4QA10"/>
<proteinExistence type="predicted"/>
<evidence type="ECO:0000313" key="3">
    <source>
        <dbReference type="Proteomes" id="UP000542720"/>
    </source>
</evidence>
<dbReference type="Pfam" id="PF18629">
    <property type="entry name" value="DUF5629"/>
    <property type="match status" value="1"/>
</dbReference>
<accession>A0A7W4QA10</accession>
<protein>
    <submittedName>
        <fullName evidence="2">DUF5629 family protein</fullName>
    </submittedName>
</protein>
<dbReference type="Proteomes" id="UP000542720">
    <property type="component" value="Unassembled WGS sequence"/>
</dbReference>
<organism evidence="2 3">
    <name type="scientific">Aquipseudomonas ullengensis</name>
    <dbReference type="NCBI Taxonomy" id="2759166"/>
    <lineage>
        <taxon>Bacteria</taxon>
        <taxon>Pseudomonadati</taxon>
        <taxon>Pseudomonadota</taxon>
        <taxon>Gammaproteobacteria</taxon>
        <taxon>Pseudomonadales</taxon>
        <taxon>Pseudomonadaceae</taxon>
        <taxon>Aquipseudomonas</taxon>
    </lineage>
</organism>
<reference evidence="2 3" key="1">
    <citation type="submission" date="2020-08" db="EMBL/GenBank/DDBJ databases">
        <authorList>
            <person name="Kim C.M."/>
        </authorList>
    </citation>
    <scope>NUCLEOTIDE SEQUENCE [LARGE SCALE GENOMIC DNA]</scope>
    <source>
        <strain evidence="2 3">UL070</strain>
    </source>
</reference>
<comment type="caution">
    <text evidence="2">The sequence shown here is derived from an EMBL/GenBank/DDBJ whole genome shotgun (WGS) entry which is preliminary data.</text>
</comment>
<dbReference type="InterPro" id="IPR041081">
    <property type="entry name" value="DUF5629"/>
</dbReference>
<gene>
    <name evidence="2" type="ORF">H3H51_09190</name>
</gene>
<sequence>MTATPTLLSELQTADMLLIDDLHAWQFDLDAQASGEQPMLRVECMDGRTRKVWTFTADAVAAASHGEGSWRIADAAGDHQLVCLGAVVADNDDDGEEDEAPAAG</sequence>
<evidence type="ECO:0000313" key="2">
    <source>
        <dbReference type="EMBL" id="MBB2495194.1"/>
    </source>
</evidence>
<name>A0A7W4QA10_9GAMM</name>